<evidence type="ECO:0000256" key="3">
    <source>
        <dbReference type="SAM" id="SignalP"/>
    </source>
</evidence>
<feature type="transmembrane region" description="Helical" evidence="2">
    <location>
        <begin position="1168"/>
        <end position="1193"/>
    </location>
</feature>
<keyword evidence="2" id="KW-0472">Membrane</keyword>
<evidence type="ECO:0000256" key="1">
    <source>
        <dbReference type="SAM" id="MobiDB-lite"/>
    </source>
</evidence>
<accession>A0A162JJE3</accession>
<organism evidence="4 5">
    <name type="scientific">Beauveria brongniartii RCEF 3172</name>
    <dbReference type="NCBI Taxonomy" id="1081107"/>
    <lineage>
        <taxon>Eukaryota</taxon>
        <taxon>Fungi</taxon>
        <taxon>Dikarya</taxon>
        <taxon>Ascomycota</taxon>
        <taxon>Pezizomycotina</taxon>
        <taxon>Sordariomycetes</taxon>
        <taxon>Hypocreomycetidae</taxon>
        <taxon>Hypocreales</taxon>
        <taxon>Cordycipitaceae</taxon>
        <taxon>Beauveria</taxon>
        <taxon>Beauveria brongniartii</taxon>
    </lineage>
</organism>
<feature type="region of interest" description="Disordered" evidence="1">
    <location>
        <begin position="95"/>
        <end position="127"/>
    </location>
</feature>
<proteinExistence type="predicted"/>
<sequence>MGCTRLLRAAYLLVCGLCLLLGTVRVTLAKETSNHDEFDHSSSVESLTQFPQVGDVQLRRTYMALVSMFSDASREAAKRYGVSELKMLSNDLDSHVQNVNDNTNKPHRLELKRSTLRRSSSHDDEEQESILARFLSGLVLPEQRPVKTERQTPETSSTDDSTEQTTNESANLRRGLFGGLGKLFGGDKDDKGDGGDNGGPIADAMSKFAGKAFGKLLNATGNGLAGAGFFGGVGVGEGAAQALNLTTAQNSKTTGEQVAQQNGMKSSGLNPIVQSAAMGLTATALKAVVDSNLLQLPPLAAIAASLGTGVGNGGAMGLGLAKRDVSPSLNGSGLVDSIGALGFGATQALTSSLNITGAGGLSSLLPAQGLDVGGIALGAGSGIGQGAARGLKLAKAEQQPPAPKSNGDIAGIANTFAFGLSNALTDGLNVSAQSLGAMLPPIDFNSAALSVGDGIGSGAALGLKLAQNDTSGFGAPSDMSAPSMADLPKIAGTLAFGVSKSLTQSLNTSGISVSNLLPADLDIGGIVMGAGRGLGGGASAGLGLAGLASSSSTISARALPDSLKDVAGLVEKFTFGLGNSFTDKINLTSQANNLASALPSVDLGATVSSVGSGLGLGLAKGLDLGTKAIAPPPVPSSIKDLPQLAGTFAFGLSDALSSQLNISGLISGLTSDLTKNAGGLVAKFAAPVASGLGKGIGTGAAVGLGLQPESDATSVQEASTQNGEIDAEGLTQSFAEALVSRFLANDTAGELIKSVSGGNGTDGAGSLLSNVDVPRLANGLARGLLTGAGDGVQALGGINALVSGKTVALTGPVSETKIDFDDSASGAAVGLGQGLGTSGVLTVQKLLARGMSASANSADNSSNPQRRDLAVFGRRQENNNNNDGASPPINLTLFADAAAISSLGQKGVDVLTCDGIAGLLLVASGLQKSGTVSGGTPSGNTLETLKSLIPMGTIQVKSQGNTFAIDGTKLAENLGKPDFSVTSTLSINGSSFSKYTAFLILHIAQTVGSAIIGLYVIWPLILSVASLQNIAAHFQIPSPLSSWTTKTSRFLRLFVLPPSLILILVFGILAGASKGHFRTTHGILSLFTLIFAIAALALFFFAKPADLTPSDPVTSSAKKQRDIVTWASHACNQILLALLLPTAVSGFADLSSVTLCLTRSAVSFELAVSLGMGLVFVFALGQFMSGIELFLVFMAKRTERRQMLTVKEEAADGSGRPRIESPVPQRTGTVILEKGVVVLEKEEDRGQVGGQAQLPVYI</sequence>
<comment type="caution">
    <text evidence="4">The sequence shown here is derived from an EMBL/GenBank/DDBJ whole genome shotgun (WGS) entry which is preliminary data.</text>
</comment>
<feature type="transmembrane region" description="Helical" evidence="2">
    <location>
        <begin position="1082"/>
        <end position="1102"/>
    </location>
</feature>
<dbReference type="AlphaFoldDB" id="A0A162JJE3"/>
<gene>
    <name evidence="4" type="ORF">BBO_04768</name>
</gene>
<dbReference type="EMBL" id="AZHA01000013">
    <property type="protein sequence ID" value="OAA42853.1"/>
    <property type="molecule type" value="Genomic_DNA"/>
</dbReference>
<feature type="transmembrane region" description="Helical" evidence="2">
    <location>
        <begin position="1050"/>
        <end position="1070"/>
    </location>
</feature>
<feature type="transmembrane region" description="Helical" evidence="2">
    <location>
        <begin position="995"/>
        <end position="1018"/>
    </location>
</feature>
<evidence type="ECO:0000256" key="2">
    <source>
        <dbReference type="SAM" id="Phobius"/>
    </source>
</evidence>
<name>A0A162JJE3_9HYPO</name>
<protein>
    <submittedName>
        <fullName evidence="4">Uncharacterized protein</fullName>
    </submittedName>
</protein>
<dbReference type="Proteomes" id="UP000076863">
    <property type="component" value="Unassembled WGS sequence"/>
</dbReference>
<keyword evidence="2" id="KW-1133">Transmembrane helix</keyword>
<feature type="transmembrane region" description="Helical" evidence="2">
    <location>
        <begin position="1123"/>
        <end position="1148"/>
    </location>
</feature>
<feature type="compositionally biased region" description="Low complexity" evidence="1">
    <location>
        <begin position="153"/>
        <end position="166"/>
    </location>
</feature>
<keyword evidence="3" id="KW-0732">Signal</keyword>
<keyword evidence="2" id="KW-0812">Transmembrane</keyword>
<feature type="region of interest" description="Disordered" evidence="1">
    <location>
        <begin position="141"/>
        <end position="172"/>
    </location>
</feature>
<evidence type="ECO:0000313" key="5">
    <source>
        <dbReference type="Proteomes" id="UP000076863"/>
    </source>
</evidence>
<keyword evidence="5" id="KW-1185">Reference proteome</keyword>
<feature type="chain" id="PRO_5007836552" evidence="3">
    <location>
        <begin position="30"/>
        <end position="1258"/>
    </location>
</feature>
<reference evidence="4 5" key="1">
    <citation type="journal article" date="2016" name="Genome Biol. Evol.">
        <title>Divergent and convergent evolution of fungal pathogenicity.</title>
        <authorList>
            <person name="Shang Y."/>
            <person name="Xiao G."/>
            <person name="Zheng P."/>
            <person name="Cen K."/>
            <person name="Zhan S."/>
            <person name="Wang C."/>
        </authorList>
    </citation>
    <scope>NUCLEOTIDE SEQUENCE [LARGE SCALE GENOMIC DNA]</scope>
    <source>
        <strain evidence="4 5">RCEF 3172</strain>
    </source>
</reference>
<feature type="signal peptide" evidence="3">
    <location>
        <begin position="1"/>
        <end position="29"/>
    </location>
</feature>
<evidence type="ECO:0000313" key="4">
    <source>
        <dbReference type="EMBL" id="OAA42853.1"/>
    </source>
</evidence>
<dbReference type="OrthoDB" id="5148443at2759"/>